<evidence type="ECO:0000259" key="1">
    <source>
        <dbReference type="Pfam" id="PF01425"/>
    </source>
</evidence>
<dbReference type="Proteomes" id="UP001500507">
    <property type="component" value="Unassembled WGS sequence"/>
</dbReference>
<sequence>MNKVKVHLGYLIFLIIISSCKNEAPTPETTYWTAYDETTQLAENANHENPRMRYKLIQSYSLDKNTIWADINKDLKDFSEDDYAELKSKILENDIESLQQQVTKGELSYEDITKFYLYRIRKLESDSLTTLHTVLALNTNAVSQAQEKDANRPTDLPNASIYGLPVLLKDNVNTKTMRTTAGAIALENNQPKEDAYIVDRLKENGALILGKVNLSEWAYFFCSGCPVGYSAVGGQTLNPYGPKKFETGGSSAGSGTAMAANYAVAAVGTETAGSILSPSSQNSVVGLKPTVGTLSRTGIVPISSTLDTPGPMTRTVRDNLIFMQAMLGKDEQDKASSSSTLLQPSELNPNAIKSKRLGAFKSLIENDSLYRNSIAILRENGVEVIEVEQPQVPLEGFLTLLNIDMREDLPVYLKQFSGDSVSIASVADVIKFNREDSLKRAPYGQTLFNGIVSDTTSTTDFSAIKKKLHTNGRLFFDQLLEKHDLDGILSINNYHAAYAAVALYPALTVPMGYQENGEPKNLTFIASANSENALYQMGYGFEQLTQYRKAPKGYE</sequence>
<organism evidence="2 3">
    <name type="scientific">Gangjinia marincola</name>
    <dbReference type="NCBI Taxonomy" id="578463"/>
    <lineage>
        <taxon>Bacteria</taxon>
        <taxon>Pseudomonadati</taxon>
        <taxon>Bacteroidota</taxon>
        <taxon>Flavobacteriia</taxon>
        <taxon>Flavobacteriales</taxon>
        <taxon>Flavobacteriaceae</taxon>
        <taxon>Gangjinia</taxon>
    </lineage>
</organism>
<dbReference type="SUPFAM" id="SSF75304">
    <property type="entry name" value="Amidase signature (AS) enzymes"/>
    <property type="match status" value="1"/>
</dbReference>
<name>A0ABP3XV00_9FLAO</name>
<keyword evidence="3" id="KW-1185">Reference proteome</keyword>
<dbReference type="PROSITE" id="PS51257">
    <property type="entry name" value="PROKAR_LIPOPROTEIN"/>
    <property type="match status" value="1"/>
</dbReference>
<proteinExistence type="predicted"/>
<dbReference type="InterPro" id="IPR023631">
    <property type="entry name" value="Amidase_dom"/>
</dbReference>
<gene>
    <name evidence="2" type="ORF">GCM10009117_12100</name>
</gene>
<comment type="caution">
    <text evidence="2">The sequence shown here is derived from an EMBL/GenBank/DDBJ whole genome shotgun (WGS) entry which is preliminary data.</text>
</comment>
<dbReference type="PANTHER" id="PTHR42678">
    <property type="entry name" value="AMIDASE"/>
    <property type="match status" value="1"/>
</dbReference>
<evidence type="ECO:0000313" key="3">
    <source>
        <dbReference type="Proteomes" id="UP001500507"/>
    </source>
</evidence>
<dbReference type="EMBL" id="BAAAFG010000013">
    <property type="protein sequence ID" value="GAA0872063.1"/>
    <property type="molecule type" value="Genomic_DNA"/>
</dbReference>
<dbReference type="Pfam" id="PF01425">
    <property type="entry name" value="Amidase"/>
    <property type="match status" value="1"/>
</dbReference>
<accession>A0ABP3XV00</accession>
<protein>
    <submittedName>
        <fullName evidence="2">Amidase family protein</fullName>
    </submittedName>
</protein>
<reference evidence="3" key="1">
    <citation type="journal article" date="2019" name="Int. J. Syst. Evol. Microbiol.">
        <title>The Global Catalogue of Microorganisms (GCM) 10K type strain sequencing project: providing services to taxonomists for standard genome sequencing and annotation.</title>
        <authorList>
            <consortium name="The Broad Institute Genomics Platform"/>
            <consortium name="The Broad Institute Genome Sequencing Center for Infectious Disease"/>
            <person name="Wu L."/>
            <person name="Ma J."/>
        </authorList>
    </citation>
    <scope>NUCLEOTIDE SEQUENCE [LARGE SCALE GENOMIC DNA]</scope>
    <source>
        <strain evidence="3">JCM 16082</strain>
    </source>
</reference>
<evidence type="ECO:0000313" key="2">
    <source>
        <dbReference type="EMBL" id="GAA0872063.1"/>
    </source>
</evidence>
<dbReference type="PANTHER" id="PTHR42678:SF34">
    <property type="entry name" value="OS04G0183300 PROTEIN"/>
    <property type="match status" value="1"/>
</dbReference>
<dbReference type="InterPro" id="IPR036928">
    <property type="entry name" value="AS_sf"/>
</dbReference>
<dbReference type="Gene3D" id="3.90.1300.10">
    <property type="entry name" value="Amidase signature (AS) domain"/>
    <property type="match status" value="1"/>
</dbReference>
<dbReference type="RefSeq" id="WP_343764891.1">
    <property type="nucleotide sequence ID" value="NZ_BAAAFG010000013.1"/>
</dbReference>
<feature type="domain" description="Amidase" evidence="1">
    <location>
        <begin position="113"/>
        <end position="438"/>
    </location>
</feature>